<evidence type="ECO:0000313" key="7">
    <source>
        <dbReference type="EMBL" id="MFD1785422.1"/>
    </source>
</evidence>
<sequence length="498" mass="56309">MAGMVIYAAVLVALALVLPMDWWDRRASHVLLGIGAISAWRYSWGITNLTRSLIYRFVVFPPLRRQCDAMGDEGMPSHVYLLLTSFRIDTETTHTVYRAAMVEAANCGADVTLVCSIVEMADQRLIKHLFESLEMPDRVQLVFVRIPGTGKRDAIAQGLRAIAKLMPPPDAVVALIDGDSILEPGLLRGTLPFFKMMPKMDALTTDEVCEVRGAAIFRDWYNVRFAQRQIGMSSVALSKRVLTLTGRMSAFRASVATSPAFIADVEEDYVDHWRLGRIKFLTGDDKSSWYSILKSGREMLYVPDRVVTTIETPPHPEFLKSATVLMRRWFGNMLRTNERALKLGTKPMGLFVWWSIFDQRMSMWTGLIGPTAAIIATLAYGWGPLLLYGYWVLLTRFIQTLGLLTARSTVKWNYPALMYFNQIYGALIKTYIFFRQDQQKWTRQNTVAVRDVSWLNSRVLAFSSWSMHAVAVLTFVSLILFYLGLARNPVSSLAALLP</sequence>
<dbReference type="PANTHER" id="PTHR22913">
    <property type="entry name" value="HYALURONAN SYNTHASE"/>
    <property type="match status" value="1"/>
</dbReference>
<gene>
    <name evidence="7" type="ORF">ACFSC0_18630</name>
</gene>
<feature type="transmembrane region" description="Helical" evidence="6">
    <location>
        <begin position="363"/>
        <end position="382"/>
    </location>
</feature>
<evidence type="ECO:0000256" key="5">
    <source>
        <dbReference type="ARBA" id="ARBA00023136"/>
    </source>
</evidence>
<comment type="caution">
    <text evidence="7">The sequence shown here is derived from an EMBL/GenBank/DDBJ whole genome shotgun (WGS) entry which is preliminary data.</text>
</comment>
<dbReference type="SUPFAM" id="SSF53448">
    <property type="entry name" value="Nucleotide-diphospho-sugar transferases"/>
    <property type="match status" value="1"/>
</dbReference>
<feature type="transmembrane region" description="Helical" evidence="6">
    <location>
        <begin position="465"/>
        <end position="485"/>
    </location>
</feature>
<evidence type="ECO:0000256" key="4">
    <source>
        <dbReference type="ARBA" id="ARBA00022679"/>
    </source>
</evidence>
<feature type="transmembrane region" description="Helical" evidence="6">
    <location>
        <begin position="416"/>
        <end position="434"/>
    </location>
</feature>
<dbReference type="Pfam" id="PF13641">
    <property type="entry name" value="Glyco_tranf_2_3"/>
    <property type="match status" value="1"/>
</dbReference>
<keyword evidence="5 6" id="KW-0472">Membrane</keyword>
<keyword evidence="3 7" id="KW-0328">Glycosyltransferase</keyword>
<keyword evidence="6" id="KW-0812">Transmembrane</keyword>
<evidence type="ECO:0000256" key="1">
    <source>
        <dbReference type="ARBA" id="ARBA00004236"/>
    </source>
</evidence>
<keyword evidence="6" id="KW-1133">Transmembrane helix</keyword>
<dbReference type="RefSeq" id="WP_377281484.1">
    <property type="nucleotide sequence ID" value="NZ_JBHRSI010000004.1"/>
</dbReference>
<evidence type="ECO:0000313" key="8">
    <source>
        <dbReference type="Proteomes" id="UP001597237"/>
    </source>
</evidence>
<dbReference type="Proteomes" id="UP001597237">
    <property type="component" value="Unassembled WGS sequence"/>
</dbReference>
<evidence type="ECO:0000256" key="6">
    <source>
        <dbReference type="SAM" id="Phobius"/>
    </source>
</evidence>
<name>A0ABW4N681_9CAUL</name>
<dbReference type="EMBL" id="JBHUEY010000006">
    <property type="protein sequence ID" value="MFD1785422.1"/>
    <property type="molecule type" value="Genomic_DNA"/>
</dbReference>
<evidence type="ECO:0000256" key="3">
    <source>
        <dbReference type="ARBA" id="ARBA00022676"/>
    </source>
</evidence>
<feature type="transmembrane region" description="Helical" evidence="6">
    <location>
        <begin position="6"/>
        <end position="23"/>
    </location>
</feature>
<accession>A0ABW4N681</accession>
<keyword evidence="8" id="KW-1185">Reference proteome</keyword>
<proteinExistence type="predicted"/>
<dbReference type="PANTHER" id="PTHR22913:SF12">
    <property type="entry name" value="MANNURONAN SYNTHASE"/>
    <property type="match status" value="1"/>
</dbReference>
<protein>
    <submittedName>
        <fullName evidence="7">Glycosyltransferase</fullName>
        <ecNumber evidence="7">2.4.-.-</ecNumber>
    </submittedName>
</protein>
<evidence type="ECO:0000256" key="2">
    <source>
        <dbReference type="ARBA" id="ARBA00022475"/>
    </source>
</evidence>
<keyword evidence="2" id="KW-1003">Cell membrane</keyword>
<dbReference type="EC" id="2.4.-.-" evidence="7"/>
<dbReference type="GO" id="GO:0016757">
    <property type="term" value="F:glycosyltransferase activity"/>
    <property type="evidence" value="ECO:0007669"/>
    <property type="project" value="UniProtKB-KW"/>
</dbReference>
<keyword evidence="4 7" id="KW-0808">Transferase</keyword>
<dbReference type="InterPro" id="IPR029044">
    <property type="entry name" value="Nucleotide-diphossugar_trans"/>
</dbReference>
<reference evidence="8" key="1">
    <citation type="journal article" date="2019" name="Int. J. Syst. Evol. Microbiol.">
        <title>The Global Catalogue of Microorganisms (GCM) 10K type strain sequencing project: providing services to taxonomists for standard genome sequencing and annotation.</title>
        <authorList>
            <consortium name="The Broad Institute Genomics Platform"/>
            <consortium name="The Broad Institute Genome Sequencing Center for Infectious Disease"/>
            <person name="Wu L."/>
            <person name="Ma J."/>
        </authorList>
    </citation>
    <scope>NUCLEOTIDE SEQUENCE [LARGE SCALE GENOMIC DNA]</scope>
    <source>
        <strain evidence="8">DFY28</strain>
    </source>
</reference>
<comment type="subcellular location">
    <subcellularLocation>
        <location evidence="1">Cell membrane</location>
    </subcellularLocation>
</comment>
<organism evidence="7 8">
    <name type="scientific">Phenylobacterium terrae</name>
    <dbReference type="NCBI Taxonomy" id="2665495"/>
    <lineage>
        <taxon>Bacteria</taxon>
        <taxon>Pseudomonadati</taxon>
        <taxon>Pseudomonadota</taxon>
        <taxon>Alphaproteobacteria</taxon>
        <taxon>Caulobacterales</taxon>
        <taxon>Caulobacteraceae</taxon>
        <taxon>Phenylobacterium</taxon>
    </lineage>
</organism>